<keyword evidence="3" id="KW-0813">Transport</keyword>
<keyword evidence="7 9" id="KW-1133">Transmembrane helix</keyword>
<dbReference type="InterPro" id="IPR050291">
    <property type="entry name" value="CDF_Transporter"/>
</dbReference>
<evidence type="ECO:0000256" key="4">
    <source>
        <dbReference type="ARBA" id="ARBA00022496"/>
    </source>
</evidence>
<feature type="domain" description="Cation efflux protein transmembrane" evidence="10">
    <location>
        <begin position="9"/>
        <end position="207"/>
    </location>
</feature>
<evidence type="ECO:0000256" key="2">
    <source>
        <dbReference type="ARBA" id="ARBA00010212"/>
    </source>
</evidence>
<dbReference type="GO" id="GO:0015093">
    <property type="term" value="F:ferrous iron transmembrane transporter activity"/>
    <property type="evidence" value="ECO:0007669"/>
    <property type="project" value="TreeGrafter"/>
</dbReference>
<evidence type="ECO:0000256" key="3">
    <source>
        <dbReference type="ARBA" id="ARBA00022448"/>
    </source>
</evidence>
<dbReference type="SUPFAM" id="SSF160240">
    <property type="entry name" value="Cation efflux protein cytoplasmic domain-like"/>
    <property type="match status" value="1"/>
</dbReference>
<feature type="transmembrane region" description="Helical" evidence="9">
    <location>
        <begin position="34"/>
        <end position="55"/>
    </location>
</feature>
<dbReference type="Proteomes" id="UP000615796">
    <property type="component" value="Unassembled WGS sequence"/>
</dbReference>
<feature type="domain" description="Cation efflux protein cytoplasmic" evidence="11">
    <location>
        <begin position="220"/>
        <end position="288"/>
    </location>
</feature>
<evidence type="ECO:0000256" key="5">
    <source>
        <dbReference type="ARBA" id="ARBA00022692"/>
    </source>
</evidence>
<keyword evidence="4" id="KW-0408">Iron</keyword>
<evidence type="ECO:0000256" key="6">
    <source>
        <dbReference type="ARBA" id="ARBA00022906"/>
    </source>
</evidence>
<dbReference type="Pfam" id="PF16916">
    <property type="entry name" value="ZT_dimer"/>
    <property type="match status" value="1"/>
</dbReference>
<dbReference type="GO" id="GO:0005886">
    <property type="term" value="C:plasma membrane"/>
    <property type="evidence" value="ECO:0007669"/>
    <property type="project" value="TreeGrafter"/>
</dbReference>
<accession>A0A9X0R8T5</accession>
<dbReference type="GO" id="GO:0015086">
    <property type="term" value="F:cadmium ion transmembrane transporter activity"/>
    <property type="evidence" value="ECO:0007669"/>
    <property type="project" value="TreeGrafter"/>
</dbReference>
<name>A0A9X0R8T5_VIBME</name>
<protein>
    <submittedName>
        <fullName evidence="12">Cation transporter</fullName>
    </submittedName>
</protein>
<feature type="transmembrane region" description="Helical" evidence="9">
    <location>
        <begin position="76"/>
        <end position="94"/>
    </location>
</feature>
<dbReference type="GO" id="GO:0015341">
    <property type="term" value="F:zinc efflux antiporter activity"/>
    <property type="evidence" value="ECO:0007669"/>
    <property type="project" value="TreeGrafter"/>
</dbReference>
<keyword evidence="6" id="KW-0406">Ion transport</keyword>
<dbReference type="InterPro" id="IPR002524">
    <property type="entry name" value="Cation_efflux"/>
</dbReference>
<keyword evidence="13" id="KW-1185">Reference proteome</keyword>
<keyword evidence="6" id="KW-0864">Zinc transport</keyword>
<evidence type="ECO:0000259" key="10">
    <source>
        <dbReference type="Pfam" id="PF01545"/>
    </source>
</evidence>
<dbReference type="InterPro" id="IPR027469">
    <property type="entry name" value="Cation_efflux_TMD_sf"/>
</dbReference>
<keyword evidence="4" id="KW-0410">Iron transport</keyword>
<keyword evidence="8 9" id="KW-0472">Membrane</keyword>
<dbReference type="Gene3D" id="1.20.1510.10">
    <property type="entry name" value="Cation efflux protein transmembrane domain"/>
    <property type="match status" value="1"/>
</dbReference>
<organism evidence="12 13">
    <name type="scientific">Vibrio metschnikovii</name>
    <dbReference type="NCBI Taxonomy" id="28172"/>
    <lineage>
        <taxon>Bacteria</taxon>
        <taxon>Pseudomonadati</taxon>
        <taxon>Pseudomonadota</taxon>
        <taxon>Gammaproteobacteria</taxon>
        <taxon>Vibrionales</taxon>
        <taxon>Vibrionaceae</taxon>
        <taxon>Vibrio</taxon>
    </lineage>
</organism>
<dbReference type="RefSeq" id="WP_187025615.1">
    <property type="nucleotide sequence ID" value="NZ_JACRUP010000002.1"/>
</dbReference>
<dbReference type="PANTHER" id="PTHR43840">
    <property type="entry name" value="MITOCHONDRIAL METAL TRANSPORTER 1-RELATED"/>
    <property type="match status" value="1"/>
</dbReference>
<evidence type="ECO:0000256" key="1">
    <source>
        <dbReference type="ARBA" id="ARBA00004141"/>
    </source>
</evidence>
<proteinExistence type="inferred from homology"/>
<dbReference type="SUPFAM" id="SSF161111">
    <property type="entry name" value="Cation efflux protein transmembrane domain-like"/>
    <property type="match status" value="1"/>
</dbReference>
<keyword evidence="5 9" id="KW-0812">Transmembrane</keyword>
<gene>
    <name evidence="12" type="ORF">H8Q88_06385</name>
</gene>
<dbReference type="GO" id="GO:0006882">
    <property type="term" value="P:intracellular zinc ion homeostasis"/>
    <property type="evidence" value="ECO:0007669"/>
    <property type="project" value="TreeGrafter"/>
</dbReference>
<evidence type="ECO:0000313" key="12">
    <source>
        <dbReference type="EMBL" id="MBC5850586.1"/>
    </source>
</evidence>
<dbReference type="PANTHER" id="PTHR43840:SF15">
    <property type="entry name" value="MITOCHONDRIAL METAL TRANSPORTER 1-RELATED"/>
    <property type="match status" value="1"/>
</dbReference>
<evidence type="ECO:0000259" key="11">
    <source>
        <dbReference type="Pfam" id="PF16916"/>
    </source>
</evidence>
<evidence type="ECO:0000313" key="13">
    <source>
        <dbReference type="Proteomes" id="UP000615796"/>
    </source>
</evidence>
<comment type="similarity">
    <text evidence="2">Belongs to the cation diffusion facilitator (CDF) transporter (TC 2.A.4) family. FieF subfamily.</text>
</comment>
<evidence type="ECO:0000256" key="8">
    <source>
        <dbReference type="ARBA" id="ARBA00023136"/>
    </source>
</evidence>
<dbReference type="EMBL" id="JACRUP010000002">
    <property type="protein sequence ID" value="MBC5850586.1"/>
    <property type="molecule type" value="Genomic_DNA"/>
</dbReference>
<keyword evidence="6" id="KW-0862">Zinc</keyword>
<evidence type="ECO:0000256" key="7">
    <source>
        <dbReference type="ARBA" id="ARBA00022989"/>
    </source>
</evidence>
<comment type="subcellular location">
    <subcellularLocation>
        <location evidence="1">Membrane</location>
        <topology evidence="1">Multi-pass membrane protein</topology>
    </subcellularLocation>
</comment>
<feature type="transmembrane region" description="Helical" evidence="9">
    <location>
        <begin position="147"/>
        <end position="170"/>
    </location>
</feature>
<feature type="transmembrane region" description="Helical" evidence="9">
    <location>
        <begin position="106"/>
        <end position="126"/>
    </location>
</feature>
<comment type="caution">
    <text evidence="12">The sequence shown here is derived from an EMBL/GenBank/DDBJ whole genome shotgun (WGS) entry which is preliminary data.</text>
</comment>
<dbReference type="AlphaFoldDB" id="A0A9X0R8T5"/>
<feature type="transmembrane region" description="Helical" evidence="9">
    <location>
        <begin position="7"/>
        <end position="28"/>
    </location>
</feature>
<dbReference type="InterPro" id="IPR036837">
    <property type="entry name" value="Cation_efflux_CTD_sf"/>
</dbReference>
<reference evidence="12" key="1">
    <citation type="submission" date="2020-08" db="EMBL/GenBank/DDBJ databases">
        <title>Genome Sequencing and Pan-Genome Analysis of Migratory bird Vibrio Strains, Inner Mongolia.</title>
        <authorList>
            <person name="Zheng L."/>
        </authorList>
    </citation>
    <scope>NUCLEOTIDE SEQUENCE</scope>
    <source>
        <strain evidence="12">M13F</strain>
    </source>
</reference>
<dbReference type="Pfam" id="PF01545">
    <property type="entry name" value="Cation_efflux"/>
    <property type="match status" value="1"/>
</dbReference>
<dbReference type="InterPro" id="IPR058533">
    <property type="entry name" value="Cation_efflux_TM"/>
</dbReference>
<dbReference type="NCBIfam" id="TIGR01297">
    <property type="entry name" value="CDF"/>
    <property type="match status" value="1"/>
</dbReference>
<dbReference type="Gene3D" id="3.30.70.1350">
    <property type="entry name" value="Cation efflux protein, cytoplasmic domain"/>
    <property type="match status" value="1"/>
</dbReference>
<dbReference type="InterPro" id="IPR027470">
    <property type="entry name" value="Cation_efflux_CTD"/>
</dbReference>
<evidence type="ECO:0000256" key="9">
    <source>
        <dbReference type="SAM" id="Phobius"/>
    </source>
</evidence>
<sequence>MNRKTSAALISVGSNSTLIVMKMTVGIFSGSVSIISEAIHSAMDLIAALIALFAVSTSDLPPDDNHPYGHSKIENVSGVLEALLILGAAAWIVYEAISKLFNPQPVSAIGLGVVVMLISALVNLLVSRHLYRVAKEEESIALQADALHLKADVLTSLGVAVGLSVMLVAGYLGYDWYFIDAVVAIFVAVFISREGVSLLCEAFRPLLDHSISDQELALTCQTIKSVCGPEMSFHQLRTRYSGRRRHIDFHLTVPKSMCVDAAHQQCDRIEAAIMAVLPNAEVLIHVEPDYRHST</sequence>